<gene>
    <name evidence="1" type="ORF">S12H4_52174</name>
</gene>
<comment type="caution">
    <text evidence="1">The sequence shown here is derived from an EMBL/GenBank/DDBJ whole genome shotgun (WGS) entry which is preliminary data.</text>
</comment>
<accession>X1TKI8</accession>
<dbReference type="NCBIfam" id="NF041770">
    <property type="entry name" value="CFI_box_CTERM"/>
    <property type="match status" value="1"/>
</dbReference>
<name>X1TKI8_9ZZZZ</name>
<evidence type="ECO:0000313" key="1">
    <source>
        <dbReference type="EMBL" id="GAJ05794.1"/>
    </source>
</evidence>
<dbReference type="InterPro" id="IPR049886">
    <property type="entry name" value="CFI_box_CTERM_dom"/>
</dbReference>
<reference evidence="1" key="1">
    <citation type="journal article" date="2014" name="Front. Microbiol.">
        <title>High frequency of phylogenetically diverse reductive dehalogenase-homologous genes in deep subseafloor sedimentary metagenomes.</title>
        <authorList>
            <person name="Kawai M."/>
            <person name="Futagami T."/>
            <person name="Toyoda A."/>
            <person name="Takaki Y."/>
            <person name="Nishi S."/>
            <person name="Hori S."/>
            <person name="Arai W."/>
            <person name="Tsubouchi T."/>
            <person name="Morono Y."/>
            <person name="Uchiyama I."/>
            <person name="Ito T."/>
            <person name="Fujiyama A."/>
            <person name="Inagaki F."/>
            <person name="Takami H."/>
        </authorList>
    </citation>
    <scope>NUCLEOTIDE SEQUENCE</scope>
    <source>
        <strain evidence="1">Expedition CK06-06</strain>
    </source>
</reference>
<dbReference type="EMBL" id="BARW01033066">
    <property type="protein sequence ID" value="GAJ05794.1"/>
    <property type="molecule type" value="Genomic_DNA"/>
</dbReference>
<protein>
    <submittedName>
        <fullName evidence="1">Uncharacterized protein</fullName>
    </submittedName>
</protein>
<proteinExistence type="predicted"/>
<sequence>MGRYEDDWEEEDKPCFIATAAYGTPMSEEVDILRQFRDELLLNNPAGRAFVAVYYKLSPTIAEFISEHQVLRTVVRECCVNPAVVLVKLIKSSWAK</sequence>
<dbReference type="AlphaFoldDB" id="X1TKI8"/>
<organism evidence="1">
    <name type="scientific">marine sediment metagenome</name>
    <dbReference type="NCBI Taxonomy" id="412755"/>
    <lineage>
        <taxon>unclassified sequences</taxon>
        <taxon>metagenomes</taxon>
        <taxon>ecological metagenomes</taxon>
    </lineage>
</organism>